<evidence type="ECO:0000256" key="1">
    <source>
        <dbReference type="ARBA" id="ARBA00009437"/>
    </source>
</evidence>
<keyword evidence="2" id="KW-0805">Transcription regulation</keyword>
<dbReference type="Proteomes" id="UP000646365">
    <property type="component" value="Unassembled WGS sequence"/>
</dbReference>
<comment type="caution">
    <text evidence="6">The sequence shown here is derived from an EMBL/GenBank/DDBJ whole genome shotgun (WGS) entry which is preliminary data.</text>
</comment>
<dbReference type="GO" id="GO:0003700">
    <property type="term" value="F:DNA-binding transcription factor activity"/>
    <property type="evidence" value="ECO:0007669"/>
    <property type="project" value="InterPro"/>
</dbReference>
<evidence type="ECO:0000313" key="6">
    <source>
        <dbReference type="EMBL" id="GGF49678.1"/>
    </source>
</evidence>
<sequence>MIPNVTLTQLRCFQEVAESGGFTAATRRLPLTQSAVSQAIAGLEQALGVGLFHRQRDGVTLTEAGEAALAEAKAALAAIDRLRAVCVGNADLAGTRLRIGAVQSATIRLLPGWLKPFRARYPKVAVTLHEGTDPEVCGWVLAGAVDVGLTSAPHPDLVARTVAEDEYVVLLPAGHPLSSRNEISLDLLDGEKMILSGGGCETMIQDLLEAAGSQPEIAFMVRDNGTLAAMVREGLGLTIMPELALPDDMSALTVRRLSPALPRQIAAVAKTPADLGPAAHAFLSLLPGARNG</sequence>
<dbReference type="RefSeq" id="WP_189052390.1">
    <property type="nucleotide sequence ID" value="NZ_BMJQ01000031.1"/>
</dbReference>
<proteinExistence type="inferred from homology"/>
<dbReference type="Gene3D" id="1.10.10.10">
    <property type="entry name" value="Winged helix-like DNA-binding domain superfamily/Winged helix DNA-binding domain"/>
    <property type="match status" value="1"/>
</dbReference>
<accession>A0A8J2Z1K1</accession>
<dbReference type="SUPFAM" id="SSF46785">
    <property type="entry name" value="Winged helix' DNA-binding domain"/>
    <property type="match status" value="1"/>
</dbReference>
<dbReference type="PANTHER" id="PTHR30346:SF28">
    <property type="entry name" value="HTH-TYPE TRANSCRIPTIONAL REGULATOR CYNR"/>
    <property type="match status" value="1"/>
</dbReference>
<dbReference type="SUPFAM" id="SSF53850">
    <property type="entry name" value="Periplasmic binding protein-like II"/>
    <property type="match status" value="1"/>
</dbReference>
<evidence type="ECO:0000259" key="5">
    <source>
        <dbReference type="PROSITE" id="PS50931"/>
    </source>
</evidence>
<organism evidence="6 7">
    <name type="scientific">Aliidongia dinghuensis</name>
    <dbReference type="NCBI Taxonomy" id="1867774"/>
    <lineage>
        <taxon>Bacteria</taxon>
        <taxon>Pseudomonadati</taxon>
        <taxon>Pseudomonadota</taxon>
        <taxon>Alphaproteobacteria</taxon>
        <taxon>Rhodospirillales</taxon>
        <taxon>Dongiaceae</taxon>
        <taxon>Aliidongia</taxon>
    </lineage>
</organism>
<dbReference type="Pfam" id="PF00126">
    <property type="entry name" value="HTH_1"/>
    <property type="match status" value="1"/>
</dbReference>
<reference evidence="6" key="2">
    <citation type="submission" date="2020-09" db="EMBL/GenBank/DDBJ databases">
        <authorList>
            <person name="Sun Q."/>
            <person name="Zhou Y."/>
        </authorList>
    </citation>
    <scope>NUCLEOTIDE SEQUENCE</scope>
    <source>
        <strain evidence="6">CGMCC 1.15725</strain>
    </source>
</reference>
<keyword evidence="4" id="KW-0804">Transcription</keyword>
<dbReference type="Gene3D" id="3.40.190.290">
    <property type="match status" value="1"/>
</dbReference>
<dbReference type="Pfam" id="PF03466">
    <property type="entry name" value="LysR_substrate"/>
    <property type="match status" value="1"/>
</dbReference>
<protein>
    <submittedName>
        <fullName evidence="6">Putative HTH-type transcriptional regulator YvbU</fullName>
    </submittedName>
</protein>
<evidence type="ECO:0000256" key="3">
    <source>
        <dbReference type="ARBA" id="ARBA00023125"/>
    </source>
</evidence>
<dbReference type="InterPro" id="IPR005119">
    <property type="entry name" value="LysR_subst-bd"/>
</dbReference>
<gene>
    <name evidence="6" type="primary">yvbU</name>
    <name evidence="6" type="ORF">GCM10011611_65140</name>
</gene>
<keyword evidence="7" id="KW-1185">Reference proteome</keyword>
<dbReference type="FunFam" id="1.10.10.10:FF:000001">
    <property type="entry name" value="LysR family transcriptional regulator"/>
    <property type="match status" value="1"/>
</dbReference>
<dbReference type="InterPro" id="IPR036390">
    <property type="entry name" value="WH_DNA-bd_sf"/>
</dbReference>
<dbReference type="PANTHER" id="PTHR30346">
    <property type="entry name" value="TRANSCRIPTIONAL DUAL REGULATOR HCAR-RELATED"/>
    <property type="match status" value="1"/>
</dbReference>
<dbReference type="GO" id="GO:0032993">
    <property type="term" value="C:protein-DNA complex"/>
    <property type="evidence" value="ECO:0007669"/>
    <property type="project" value="TreeGrafter"/>
</dbReference>
<name>A0A8J2Z1K1_9PROT</name>
<dbReference type="InterPro" id="IPR036388">
    <property type="entry name" value="WH-like_DNA-bd_sf"/>
</dbReference>
<dbReference type="GO" id="GO:0003677">
    <property type="term" value="F:DNA binding"/>
    <property type="evidence" value="ECO:0007669"/>
    <property type="project" value="UniProtKB-KW"/>
</dbReference>
<evidence type="ECO:0000256" key="2">
    <source>
        <dbReference type="ARBA" id="ARBA00023015"/>
    </source>
</evidence>
<dbReference type="PROSITE" id="PS50931">
    <property type="entry name" value="HTH_LYSR"/>
    <property type="match status" value="1"/>
</dbReference>
<evidence type="ECO:0000313" key="7">
    <source>
        <dbReference type="Proteomes" id="UP000646365"/>
    </source>
</evidence>
<dbReference type="InterPro" id="IPR000847">
    <property type="entry name" value="LysR_HTH_N"/>
</dbReference>
<evidence type="ECO:0000256" key="4">
    <source>
        <dbReference type="ARBA" id="ARBA00023163"/>
    </source>
</evidence>
<keyword evidence="3" id="KW-0238">DNA-binding</keyword>
<dbReference type="EMBL" id="BMJQ01000031">
    <property type="protein sequence ID" value="GGF49678.1"/>
    <property type="molecule type" value="Genomic_DNA"/>
</dbReference>
<dbReference type="CDD" id="cd05466">
    <property type="entry name" value="PBP2_LTTR_substrate"/>
    <property type="match status" value="1"/>
</dbReference>
<dbReference type="PRINTS" id="PR00039">
    <property type="entry name" value="HTHLYSR"/>
</dbReference>
<reference evidence="6" key="1">
    <citation type="journal article" date="2014" name="Int. J. Syst. Evol. Microbiol.">
        <title>Complete genome sequence of Corynebacterium casei LMG S-19264T (=DSM 44701T), isolated from a smear-ripened cheese.</title>
        <authorList>
            <consortium name="US DOE Joint Genome Institute (JGI-PGF)"/>
            <person name="Walter F."/>
            <person name="Albersmeier A."/>
            <person name="Kalinowski J."/>
            <person name="Ruckert C."/>
        </authorList>
    </citation>
    <scope>NUCLEOTIDE SEQUENCE</scope>
    <source>
        <strain evidence="6">CGMCC 1.15725</strain>
    </source>
</reference>
<comment type="similarity">
    <text evidence="1">Belongs to the LysR transcriptional regulatory family.</text>
</comment>
<dbReference type="AlphaFoldDB" id="A0A8J2Z1K1"/>
<feature type="domain" description="HTH lysR-type" evidence="5">
    <location>
        <begin position="5"/>
        <end position="62"/>
    </location>
</feature>